<feature type="domain" description="HTH-like" evidence="1">
    <location>
        <begin position="12"/>
        <end position="63"/>
    </location>
</feature>
<proteinExistence type="predicted"/>
<gene>
    <name evidence="2" type="ORF">JOC48_001189</name>
</gene>
<keyword evidence="3" id="KW-1185">Reference proteome</keyword>
<comment type="caution">
    <text evidence="2">The sequence shown here is derived from an EMBL/GenBank/DDBJ whole genome shotgun (WGS) entry which is preliminary data.</text>
</comment>
<dbReference type="InterPro" id="IPR025948">
    <property type="entry name" value="HTH-like_dom"/>
</dbReference>
<dbReference type="EMBL" id="JAFBDR010000004">
    <property type="protein sequence ID" value="MBM7570711.1"/>
    <property type="molecule type" value="Genomic_DNA"/>
</dbReference>
<dbReference type="Pfam" id="PF13276">
    <property type="entry name" value="HTH_21"/>
    <property type="match status" value="1"/>
</dbReference>
<evidence type="ECO:0000313" key="2">
    <source>
        <dbReference type="EMBL" id="MBM7570711.1"/>
    </source>
</evidence>
<organism evidence="2 3">
    <name type="scientific">Aquibacillus albus</name>
    <dbReference type="NCBI Taxonomy" id="1168171"/>
    <lineage>
        <taxon>Bacteria</taxon>
        <taxon>Bacillati</taxon>
        <taxon>Bacillota</taxon>
        <taxon>Bacilli</taxon>
        <taxon>Bacillales</taxon>
        <taxon>Bacillaceae</taxon>
        <taxon>Aquibacillus</taxon>
    </lineage>
</organism>
<reference evidence="2 3" key="1">
    <citation type="submission" date="2021-01" db="EMBL/GenBank/DDBJ databases">
        <title>Genomic Encyclopedia of Type Strains, Phase IV (KMG-IV): sequencing the most valuable type-strain genomes for metagenomic binning, comparative biology and taxonomic classification.</title>
        <authorList>
            <person name="Goeker M."/>
        </authorList>
    </citation>
    <scope>NUCLEOTIDE SEQUENCE [LARGE SCALE GENOMIC DNA]</scope>
    <source>
        <strain evidence="2 3">DSM 23711</strain>
    </source>
</reference>
<evidence type="ECO:0000259" key="1">
    <source>
        <dbReference type="Pfam" id="PF13276"/>
    </source>
</evidence>
<protein>
    <submittedName>
        <fullName evidence="2">Transposase</fullName>
    </submittedName>
</protein>
<name>A0ABS2MXV1_9BACI</name>
<dbReference type="RefSeq" id="WP_204498116.1">
    <property type="nucleotide sequence ID" value="NZ_JAFBDR010000004.1"/>
</dbReference>
<sequence>MSRPMTAKEIEDEEVKSLILKIYKETGYTYGYPRITDELHEEYKKQINHKRVYRLMKEMGVQAL</sequence>
<feature type="non-terminal residue" evidence="2">
    <location>
        <position position="64"/>
    </location>
</feature>
<dbReference type="Proteomes" id="UP001296943">
    <property type="component" value="Unassembled WGS sequence"/>
</dbReference>
<evidence type="ECO:0000313" key="3">
    <source>
        <dbReference type="Proteomes" id="UP001296943"/>
    </source>
</evidence>
<accession>A0ABS2MXV1</accession>